<keyword evidence="3" id="KW-1185">Reference proteome</keyword>
<comment type="caution">
    <text evidence="2">The sequence shown here is derived from an EMBL/GenBank/DDBJ whole genome shotgun (WGS) entry which is preliminary data.</text>
</comment>
<dbReference type="Proteomes" id="UP000697995">
    <property type="component" value="Unassembled WGS sequence"/>
</dbReference>
<accession>A0ABS1D465</accession>
<dbReference type="Gene3D" id="2.60.120.620">
    <property type="entry name" value="q2cbj1_9rhob like domain"/>
    <property type="match status" value="1"/>
</dbReference>
<dbReference type="RefSeq" id="WP_133222321.1">
    <property type="nucleotide sequence ID" value="NZ_NRSG01000310.1"/>
</dbReference>
<organism evidence="2 3">
    <name type="scientific">Paracraurococcus ruber</name>
    <dbReference type="NCBI Taxonomy" id="77675"/>
    <lineage>
        <taxon>Bacteria</taxon>
        <taxon>Pseudomonadati</taxon>
        <taxon>Pseudomonadota</taxon>
        <taxon>Alphaproteobacteria</taxon>
        <taxon>Acetobacterales</taxon>
        <taxon>Roseomonadaceae</taxon>
        <taxon>Paracraurococcus</taxon>
    </lineage>
</organism>
<evidence type="ECO:0000256" key="1">
    <source>
        <dbReference type="ARBA" id="ARBA00001954"/>
    </source>
</evidence>
<evidence type="ECO:0008006" key="4">
    <source>
        <dbReference type="Google" id="ProtNLM"/>
    </source>
</evidence>
<protein>
    <recommendedName>
        <fullName evidence="4">Phytanoyl-CoA dioxygenase</fullName>
    </recommendedName>
</protein>
<dbReference type="PANTHER" id="PTHR20883:SF48">
    <property type="entry name" value="ECTOINE DIOXYGENASE"/>
    <property type="match status" value="1"/>
</dbReference>
<reference evidence="2 3" key="1">
    <citation type="journal article" date="2020" name="Microorganisms">
        <title>Osmotic Adaptation and Compatible Solute Biosynthesis of Phototrophic Bacteria as Revealed from Genome Analyses.</title>
        <authorList>
            <person name="Imhoff J.F."/>
            <person name="Rahn T."/>
            <person name="Kunzel S."/>
            <person name="Keller A."/>
            <person name="Neulinger S.C."/>
        </authorList>
    </citation>
    <scope>NUCLEOTIDE SEQUENCE [LARGE SCALE GENOMIC DNA]</scope>
    <source>
        <strain evidence="2 3">DSM 15382</strain>
    </source>
</reference>
<gene>
    <name evidence="2" type="ORF">CKO45_25065</name>
</gene>
<dbReference type="SUPFAM" id="SSF51197">
    <property type="entry name" value="Clavaminate synthase-like"/>
    <property type="match status" value="1"/>
</dbReference>
<dbReference type="EMBL" id="NRSG01000310">
    <property type="protein sequence ID" value="MBK1661483.1"/>
    <property type="molecule type" value="Genomic_DNA"/>
</dbReference>
<evidence type="ECO:0000313" key="2">
    <source>
        <dbReference type="EMBL" id="MBK1661483.1"/>
    </source>
</evidence>
<evidence type="ECO:0000313" key="3">
    <source>
        <dbReference type="Proteomes" id="UP000697995"/>
    </source>
</evidence>
<name>A0ABS1D465_9PROT</name>
<dbReference type="PANTHER" id="PTHR20883">
    <property type="entry name" value="PHYTANOYL-COA DIOXYGENASE DOMAIN CONTAINING 1"/>
    <property type="match status" value="1"/>
</dbReference>
<dbReference type="InterPro" id="IPR008775">
    <property type="entry name" value="Phytyl_CoA_dOase-like"/>
</dbReference>
<comment type="cofactor">
    <cofactor evidence="1">
        <name>Fe(2+)</name>
        <dbReference type="ChEBI" id="CHEBI:29033"/>
    </cofactor>
</comment>
<sequence>MSFLKRIAARAFARPAAGLLTEAQKQAWARDGMLVLEGFLEPARIDAVNRLIEALSQGGEAVAAHPRIAVDVLHGERIGKRLPLPEVPAEDFRGPVKINDLFLEAEAVRACNLHPRLLAAMGELMGGTPIACNSLNFVFGSQQPPHFDSWYMPPPVENRMIVSSICLEDVQPEAGPVTYYRGSHKLPPYRFSHGGIHAVNEEMPACQAHVDRVVGEAGLRPETFCGRKGDVLLWHGQLYHGGSPIADPQRSRKSLVTHYWMAEDLAPDLVARSPEGGGYLRRDHQQAG</sequence>
<proteinExistence type="predicted"/>
<dbReference type="Pfam" id="PF05721">
    <property type="entry name" value="PhyH"/>
    <property type="match status" value="1"/>
</dbReference>